<reference evidence="1 2" key="1">
    <citation type="submission" date="2024-01" db="EMBL/GenBank/DDBJ databases">
        <title>Genome assemblies of Stephania.</title>
        <authorList>
            <person name="Yang L."/>
        </authorList>
    </citation>
    <scope>NUCLEOTIDE SEQUENCE [LARGE SCALE GENOMIC DNA]</scope>
    <source>
        <strain evidence="1">YNDBR</strain>
        <tissue evidence="1">Leaf</tissue>
    </source>
</reference>
<evidence type="ECO:0000313" key="2">
    <source>
        <dbReference type="Proteomes" id="UP001420932"/>
    </source>
</evidence>
<keyword evidence="2" id="KW-1185">Reference proteome</keyword>
<dbReference type="Proteomes" id="UP001420932">
    <property type="component" value="Unassembled WGS sequence"/>
</dbReference>
<evidence type="ECO:0000313" key="1">
    <source>
        <dbReference type="EMBL" id="KAK9086935.1"/>
    </source>
</evidence>
<protein>
    <submittedName>
        <fullName evidence="1">Uncharacterized protein</fullName>
    </submittedName>
</protein>
<proteinExistence type="predicted"/>
<sequence length="75" mass="8709">MPQFLHVILNVLKKENFMPNSRCGSAMSLNSSNSRYLVFRIHQNHHLCGADLMLHSSNLGHELQQSQVHYYEVEQ</sequence>
<comment type="caution">
    <text evidence="1">The sequence shown here is derived from an EMBL/GenBank/DDBJ whole genome shotgun (WGS) entry which is preliminary data.</text>
</comment>
<organism evidence="1 2">
    <name type="scientific">Stephania yunnanensis</name>
    <dbReference type="NCBI Taxonomy" id="152371"/>
    <lineage>
        <taxon>Eukaryota</taxon>
        <taxon>Viridiplantae</taxon>
        <taxon>Streptophyta</taxon>
        <taxon>Embryophyta</taxon>
        <taxon>Tracheophyta</taxon>
        <taxon>Spermatophyta</taxon>
        <taxon>Magnoliopsida</taxon>
        <taxon>Ranunculales</taxon>
        <taxon>Menispermaceae</taxon>
        <taxon>Menispermoideae</taxon>
        <taxon>Cissampelideae</taxon>
        <taxon>Stephania</taxon>
    </lineage>
</organism>
<accession>A0AAP0E559</accession>
<gene>
    <name evidence="1" type="ORF">Syun_029329</name>
</gene>
<name>A0AAP0E559_9MAGN</name>
<dbReference type="EMBL" id="JBBNAF010000013">
    <property type="protein sequence ID" value="KAK9086935.1"/>
    <property type="molecule type" value="Genomic_DNA"/>
</dbReference>
<dbReference type="AlphaFoldDB" id="A0AAP0E559"/>